<keyword evidence="2" id="KW-0378">Hydrolase</keyword>
<proteinExistence type="predicted"/>
<gene>
    <name evidence="2" type="primary">ugpQ_2</name>
    <name evidence="2" type="ORF">SAMEA4530655_03901</name>
</gene>
<accession>A0A239SQC3</accession>
<dbReference type="GO" id="GO:0008889">
    <property type="term" value="F:glycerophosphodiester phosphodiesterase activity"/>
    <property type="evidence" value="ECO:0007669"/>
    <property type="project" value="UniProtKB-EC"/>
</dbReference>
<dbReference type="STRING" id="93222.NA29_23580"/>
<sequence length="264" mass="28162">MSSANSDPATAHLWRDWPYPRIVSHRGGGKLAPENTLAAFETGASLGLRMVEFDAKLSADNVVFLLHDDTVDRTSNGHGAAAQMTYAEIEKLDAGSWFGADGRFAGQTMPTLAQVAERCQALGLAANVEIKPCPGREAETGTLVAQAVKALWAGQAQPPLLSSFSYEALEAAAAAVPELPRGMLYEAVPAHWRDDARKLGTVTLHASHKHLDGPQVAEIKAAGLHMLVYTVNEPARARELAAWGVDAICTDRIDLIGADFLADL</sequence>
<dbReference type="KEGG" id="pspu:NA29_23580"/>
<dbReference type="AlphaFoldDB" id="A0A239SQC3"/>
<evidence type="ECO:0000313" key="2">
    <source>
        <dbReference type="EMBL" id="SNU87607.1"/>
    </source>
</evidence>
<evidence type="ECO:0000313" key="3">
    <source>
        <dbReference type="Proteomes" id="UP000215126"/>
    </source>
</evidence>
<dbReference type="SUPFAM" id="SSF51695">
    <property type="entry name" value="PLC-like phosphodiesterases"/>
    <property type="match status" value="1"/>
</dbReference>
<dbReference type="InterPro" id="IPR030395">
    <property type="entry name" value="GP_PDE_dom"/>
</dbReference>
<dbReference type="NCBIfam" id="NF006989">
    <property type="entry name" value="PRK09454.1"/>
    <property type="match status" value="1"/>
</dbReference>
<dbReference type="OrthoDB" id="9795622at2"/>
<dbReference type="Pfam" id="PF03009">
    <property type="entry name" value="GDPD"/>
    <property type="match status" value="1"/>
</dbReference>
<dbReference type="Proteomes" id="UP000215126">
    <property type="component" value="Chromosome 1"/>
</dbReference>
<dbReference type="GeneID" id="88096499"/>
<organism evidence="2 3">
    <name type="scientific">Pandoraea sputorum</name>
    <dbReference type="NCBI Taxonomy" id="93222"/>
    <lineage>
        <taxon>Bacteria</taxon>
        <taxon>Pseudomonadati</taxon>
        <taxon>Pseudomonadota</taxon>
        <taxon>Betaproteobacteria</taxon>
        <taxon>Burkholderiales</taxon>
        <taxon>Burkholderiaceae</taxon>
        <taxon>Pandoraea</taxon>
    </lineage>
</organism>
<feature type="domain" description="GP-PDE" evidence="1">
    <location>
        <begin position="20"/>
        <end position="260"/>
    </location>
</feature>
<name>A0A239SQC3_9BURK</name>
<dbReference type="RefSeq" id="WP_039400696.1">
    <property type="nucleotide sequence ID" value="NZ_AP028930.1"/>
</dbReference>
<dbReference type="PANTHER" id="PTHR46211:SF1">
    <property type="entry name" value="GLYCEROPHOSPHODIESTER PHOSPHODIESTERASE, CYTOPLASMIC"/>
    <property type="match status" value="1"/>
</dbReference>
<dbReference type="PROSITE" id="PS51704">
    <property type="entry name" value="GP_PDE"/>
    <property type="match status" value="1"/>
</dbReference>
<evidence type="ECO:0000259" key="1">
    <source>
        <dbReference type="PROSITE" id="PS51704"/>
    </source>
</evidence>
<keyword evidence="3" id="KW-1185">Reference proteome</keyword>
<dbReference type="GO" id="GO:0006629">
    <property type="term" value="P:lipid metabolic process"/>
    <property type="evidence" value="ECO:0007669"/>
    <property type="project" value="InterPro"/>
</dbReference>
<dbReference type="EMBL" id="LT906435">
    <property type="protein sequence ID" value="SNU87607.1"/>
    <property type="molecule type" value="Genomic_DNA"/>
</dbReference>
<dbReference type="InterPro" id="IPR017946">
    <property type="entry name" value="PLC-like_Pdiesterase_TIM-brl"/>
</dbReference>
<dbReference type="Gene3D" id="3.20.20.190">
    <property type="entry name" value="Phosphatidylinositol (PI) phosphodiesterase"/>
    <property type="match status" value="1"/>
</dbReference>
<dbReference type="CDD" id="cd08562">
    <property type="entry name" value="GDPD_EcUgpQ_like"/>
    <property type="match status" value="1"/>
</dbReference>
<protein>
    <submittedName>
        <fullName evidence="2">Glycerophosphoryl diester phosphodiesterase</fullName>
        <ecNumber evidence="2">3.1.4.46</ecNumber>
    </submittedName>
</protein>
<dbReference type="PANTHER" id="PTHR46211">
    <property type="entry name" value="GLYCEROPHOSPHORYL DIESTER PHOSPHODIESTERASE"/>
    <property type="match status" value="1"/>
</dbReference>
<dbReference type="EC" id="3.1.4.46" evidence="2"/>
<reference evidence="2 3" key="1">
    <citation type="submission" date="2017-06" db="EMBL/GenBank/DDBJ databases">
        <authorList>
            <consortium name="Pathogen Informatics"/>
        </authorList>
    </citation>
    <scope>NUCLEOTIDE SEQUENCE [LARGE SCALE GENOMIC DNA]</scope>
    <source>
        <strain evidence="2 3">NCTC13161</strain>
    </source>
</reference>